<dbReference type="AlphaFoldDB" id="A0A286P3F8"/>
<reference evidence="1 2" key="1">
    <citation type="submission" date="2016-12" db="EMBL/GenBank/DDBJ databases">
        <title>Genome sequencing of Methylocaldum marinum.</title>
        <authorList>
            <person name="Takeuchi M."/>
            <person name="Kamagata Y."/>
            <person name="Hiraoka S."/>
            <person name="Oshima K."/>
            <person name="Hattori M."/>
            <person name="Iwasaki W."/>
        </authorList>
    </citation>
    <scope>NUCLEOTIDE SEQUENCE [LARGE SCALE GENOMIC DNA]</scope>
    <source>
        <strain evidence="1 2">S8</strain>
    </source>
</reference>
<accession>A0A286P3F8</accession>
<organism evidence="1 2">
    <name type="scientific">Methylocaldum marinum</name>
    <dbReference type="NCBI Taxonomy" id="1432792"/>
    <lineage>
        <taxon>Bacteria</taxon>
        <taxon>Pseudomonadati</taxon>
        <taxon>Pseudomonadota</taxon>
        <taxon>Gammaproteobacteria</taxon>
        <taxon>Methylococcales</taxon>
        <taxon>Methylococcaceae</taxon>
        <taxon>Methylocaldum</taxon>
    </lineage>
</organism>
<gene>
    <name evidence="1" type="ORF">sS8_0212</name>
</gene>
<proteinExistence type="predicted"/>
<dbReference type="KEGG" id="mmai:sS8_0212"/>
<keyword evidence="2" id="KW-1185">Reference proteome</keyword>
<evidence type="ECO:0000313" key="1">
    <source>
        <dbReference type="EMBL" id="BBA32180.1"/>
    </source>
</evidence>
<dbReference type="Proteomes" id="UP000266313">
    <property type="component" value="Chromosome"/>
</dbReference>
<sequence>MAQWTEITEENRDEWSRKGIYLFLGTKLSYELGQVHREDGPAVLSPDGVERWYVRGREITAEVKTLFREHKWDLAKGLDTPEKLALFKATFVSA</sequence>
<name>A0A286P3F8_9GAMM</name>
<evidence type="ECO:0000313" key="2">
    <source>
        <dbReference type="Proteomes" id="UP000266313"/>
    </source>
</evidence>
<dbReference type="EMBL" id="AP017928">
    <property type="protein sequence ID" value="BBA32180.1"/>
    <property type="molecule type" value="Genomic_DNA"/>
</dbReference>
<dbReference type="RefSeq" id="WP_197716653.1">
    <property type="nucleotide sequence ID" value="NZ_AP017928.1"/>
</dbReference>
<protein>
    <submittedName>
        <fullName evidence="1">Putative formaldehyde dehydrogenase</fullName>
    </submittedName>
</protein>